<comment type="caution">
    <text evidence="2">The sequence shown here is derived from an EMBL/GenBank/DDBJ whole genome shotgun (WGS) entry which is preliminary data.</text>
</comment>
<accession>A0A252BYN4</accession>
<keyword evidence="3" id="KW-1185">Reference proteome</keyword>
<dbReference type="CDD" id="cd07344">
    <property type="entry name" value="M48_yhfN_like"/>
    <property type="match status" value="1"/>
</dbReference>
<dbReference type="Pfam" id="PF01863">
    <property type="entry name" value="YgjP-like"/>
    <property type="match status" value="1"/>
</dbReference>
<evidence type="ECO:0000313" key="2">
    <source>
        <dbReference type="EMBL" id="OUJ13967.1"/>
    </source>
</evidence>
<dbReference type="AlphaFoldDB" id="A0A252BYN4"/>
<dbReference type="Proteomes" id="UP000194931">
    <property type="component" value="Unassembled WGS sequence"/>
</dbReference>
<dbReference type="EMBL" id="JOPJ01000002">
    <property type="protein sequence ID" value="OUJ13967.1"/>
    <property type="molecule type" value="Genomic_DNA"/>
</dbReference>
<dbReference type="PANTHER" id="PTHR30399:SF1">
    <property type="entry name" value="UTP PYROPHOSPHATASE"/>
    <property type="match status" value="1"/>
</dbReference>
<sequence length="226" mass="25998">MNVAAQGVVQVVWKQSIRAKRLSLRIAPYEHTLIVTVPIECRPEQALAFVQANHAWINERLQKLEKTLSFSDNNTIPIQGKSYRIIHTPQQRGGAWLEEQHLMVSGDHAFINRRVADFLRSHATTVLKQEVQAMAQSTHLFPSRVDIRDTSSRWGSCSSSGRIMLSWRVIMAPDLVRHYLIAHELSHLKHMNHGPLFWQQVAQITPFKQQAETWLRQKGPLLLHAR</sequence>
<proteinExistence type="predicted"/>
<dbReference type="Gene3D" id="3.30.2010.10">
    <property type="entry name" value="Metalloproteases ('zincins'), catalytic domain"/>
    <property type="match status" value="1"/>
</dbReference>
<dbReference type="STRING" id="1236501.GCA_000613865_01339"/>
<evidence type="ECO:0000313" key="3">
    <source>
        <dbReference type="Proteomes" id="UP000194931"/>
    </source>
</evidence>
<dbReference type="InterPro" id="IPR053136">
    <property type="entry name" value="UTP_pyrophosphatase-like"/>
</dbReference>
<dbReference type="InterPro" id="IPR002725">
    <property type="entry name" value="YgjP-like_metallopeptidase"/>
</dbReference>
<feature type="domain" description="YgjP-like metallopeptidase" evidence="1">
    <location>
        <begin position="21"/>
        <end position="217"/>
    </location>
</feature>
<protein>
    <recommendedName>
        <fullName evidence="1">YgjP-like metallopeptidase domain-containing protein</fullName>
    </recommendedName>
</protein>
<gene>
    <name evidence="2" type="ORF">HK26_04880</name>
</gene>
<evidence type="ECO:0000259" key="1">
    <source>
        <dbReference type="Pfam" id="PF01863"/>
    </source>
</evidence>
<reference evidence="3" key="1">
    <citation type="submission" date="2014-06" db="EMBL/GenBank/DDBJ databases">
        <authorList>
            <person name="Winans N.J."/>
            <person name="Newell P.D."/>
            <person name="Douglas A.E."/>
        </authorList>
    </citation>
    <scope>NUCLEOTIDE SEQUENCE [LARGE SCALE GENOMIC DNA]</scope>
</reference>
<organism evidence="2 3">
    <name type="scientific">Acetobacter okinawensis</name>
    <dbReference type="NCBI Taxonomy" id="1076594"/>
    <lineage>
        <taxon>Bacteria</taxon>
        <taxon>Pseudomonadati</taxon>
        <taxon>Pseudomonadota</taxon>
        <taxon>Alphaproteobacteria</taxon>
        <taxon>Acetobacterales</taxon>
        <taxon>Acetobacteraceae</taxon>
        <taxon>Acetobacter</taxon>
    </lineage>
</organism>
<dbReference type="PANTHER" id="PTHR30399">
    <property type="entry name" value="UNCHARACTERIZED PROTEIN YGJP"/>
    <property type="match status" value="1"/>
</dbReference>
<name>A0A252BYN4_9PROT</name>